<dbReference type="Proteomes" id="UP000438429">
    <property type="component" value="Unassembled WGS sequence"/>
</dbReference>
<dbReference type="AlphaFoldDB" id="A0A6A4TBC8"/>
<evidence type="ECO:0000313" key="1">
    <source>
        <dbReference type="EMBL" id="KAF0043293.1"/>
    </source>
</evidence>
<organism evidence="1 2">
    <name type="scientific">Scophthalmus maximus</name>
    <name type="common">Turbot</name>
    <name type="synonym">Psetta maxima</name>
    <dbReference type="NCBI Taxonomy" id="52904"/>
    <lineage>
        <taxon>Eukaryota</taxon>
        <taxon>Metazoa</taxon>
        <taxon>Chordata</taxon>
        <taxon>Craniata</taxon>
        <taxon>Vertebrata</taxon>
        <taxon>Euteleostomi</taxon>
        <taxon>Actinopterygii</taxon>
        <taxon>Neopterygii</taxon>
        <taxon>Teleostei</taxon>
        <taxon>Neoteleostei</taxon>
        <taxon>Acanthomorphata</taxon>
        <taxon>Carangaria</taxon>
        <taxon>Pleuronectiformes</taxon>
        <taxon>Pleuronectoidei</taxon>
        <taxon>Scophthalmidae</taxon>
        <taxon>Scophthalmus</taxon>
    </lineage>
</organism>
<gene>
    <name evidence="1" type="ORF">F2P81_004630</name>
</gene>
<name>A0A6A4TBC8_SCOMX</name>
<accession>A0A6A4TBC8</accession>
<proteinExistence type="predicted"/>
<sequence length="71" mass="7974">MRAVTAAVHMGQRGRRTCCRRESELIRAGEQDAQASGTFRTQACGCERGADLCDTYQWTQRHNAAYGKSHR</sequence>
<evidence type="ECO:0000313" key="2">
    <source>
        <dbReference type="Proteomes" id="UP000438429"/>
    </source>
</evidence>
<protein>
    <submittedName>
        <fullName evidence="1">Uncharacterized protein</fullName>
    </submittedName>
</protein>
<comment type="caution">
    <text evidence="1">The sequence shown here is derived from an EMBL/GenBank/DDBJ whole genome shotgun (WGS) entry which is preliminary data.</text>
</comment>
<reference evidence="1 2" key="1">
    <citation type="submission" date="2019-06" db="EMBL/GenBank/DDBJ databases">
        <title>Draft genomes of female and male turbot (Scophthalmus maximus).</title>
        <authorList>
            <person name="Xu H."/>
            <person name="Xu X.-W."/>
            <person name="Shao C."/>
            <person name="Chen S."/>
        </authorList>
    </citation>
    <scope>NUCLEOTIDE SEQUENCE [LARGE SCALE GENOMIC DNA]</scope>
    <source>
        <strain evidence="1">Ysfricsl-2016a</strain>
        <tissue evidence="1">Blood</tissue>
    </source>
</reference>
<dbReference type="EMBL" id="VEVO01000004">
    <property type="protein sequence ID" value="KAF0043293.1"/>
    <property type="molecule type" value="Genomic_DNA"/>
</dbReference>